<dbReference type="InterPro" id="IPR036291">
    <property type="entry name" value="NAD(P)-bd_dom_sf"/>
</dbReference>
<dbReference type="PRINTS" id="PR00081">
    <property type="entry name" value="GDHRDH"/>
</dbReference>
<comment type="caution">
    <text evidence="1">The sequence shown here is derived from an EMBL/GenBank/DDBJ whole genome shotgun (WGS) entry which is preliminary data.</text>
</comment>
<dbReference type="GO" id="GO:0016491">
    <property type="term" value="F:oxidoreductase activity"/>
    <property type="evidence" value="ECO:0007669"/>
    <property type="project" value="TreeGrafter"/>
</dbReference>
<dbReference type="Pfam" id="PF00106">
    <property type="entry name" value="adh_short"/>
    <property type="match status" value="1"/>
</dbReference>
<dbReference type="Proteomes" id="UP000824120">
    <property type="component" value="Chromosome 2"/>
</dbReference>
<accession>A0A9J6A8Y3</accession>
<gene>
    <name evidence="1" type="ORF">H5410_005665</name>
</gene>
<dbReference type="SUPFAM" id="SSF51735">
    <property type="entry name" value="NAD(P)-binding Rossmann-fold domains"/>
    <property type="match status" value="1"/>
</dbReference>
<dbReference type="EMBL" id="JACXVP010000002">
    <property type="protein sequence ID" value="KAG5620447.1"/>
    <property type="molecule type" value="Genomic_DNA"/>
</dbReference>
<dbReference type="AlphaFoldDB" id="A0A9J6A8Y3"/>
<proteinExistence type="predicted"/>
<dbReference type="InterPro" id="IPR002347">
    <property type="entry name" value="SDR_fam"/>
</dbReference>
<evidence type="ECO:0000313" key="2">
    <source>
        <dbReference type="Proteomes" id="UP000824120"/>
    </source>
</evidence>
<dbReference type="GO" id="GO:0005737">
    <property type="term" value="C:cytoplasm"/>
    <property type="evidence" value="ECO:0007669"/>
    <property type="project" value="TreeGrafter"/>
</dbReference>
<dbReference type="Gene3D" id="3.40.50.720">
    <property type="entry name" value="NAD(P)-binding Rossmann-like Domain"/>
    <property type="match status" value="1"/>
</dbReference>
<protein>
    <submittedName>
        <fullName evidence="1">Uncharacterized protein</fullName>
    </submittedName>
</protein>
<name>A0A9J6A8Y3_SOLCO</name>
<keyword evidence="2" id="KW-1185">Reference proteome</keyword>
<organism evidence="1 2">
    <name type="scientific">Solanum commersonii</name>
    <name type="common">Commerson's wild potato</name>
    <name type="synonym">Commerson's nightshade</name>
    <dbReference type="NCBI Taxonomy" id="4109"/>
    <lineage>
        <taxon>Eukaryota</taxon>
        <taxon>Viridiplantae</taxon>
        <taxon>Streptophyta</taxon>
        <taxon>Embryophyta</taxon>
        <taxon>Tracheophyta</taxon>
        <taxon>Spermatophyta</taxon>
        <taxon>Magnoliopsida</taxon>
        <taxon>eudicotyledons</taxon>
        <taxon>Gunneridae</taxon>
        <taxon>Pentapetalae</taxon>
        <taxon>asterids</taxon>
        <taxon>lamiids</taxon>
        <taxon>Solanales</taxon>
        <taxon>Solanaceae</taxon>
        <taxon>Solanoideae</taxon>
        <taxon>Solaneae</taxon>
        <taxon>Solanum</taxon>
    </lineage>
</organism>
<reference evidence="1 2" key="1">
    <citation type="submission" date="2020-09" db="EMBL/GenBank/DDBJ databases">
        <title>De no assembly of potato wild relative species, Solanum commersonii.</title>
        <authorList>
            <person name="Cho K."/>
        </authorList>
    </citation>
    <scope>NUCLEOTIDE SEQUENCE [LARGE SCALE GENOMIC DNA]</scope>
    <source>
        <strain evidence="1">LZ3.2</strain>
        <tissue evidence="1">Leaf</tissue>
    </source>
</reference>
<dbReference type="PANTHER" id="PTHR43544:SF12">
    <property type="entry name" value="NAD(P)-BINDING ROSSMANN-FOLD SUPERFAMILY PROTEIN"/>
    <property type="match status" value="1"/>
</dbReference>
<dbReference type="PANTHER" id="PTHR43544">
    <property type="entry name" value="SHORT-CHAIN DEHYDROGENASE/REDUCTASE"/>
    <property type="match status" value="1"/>
</dbReference>
<dbReference type="OrthoDB" id="5296at2759"/>
<dbReference type="InterPro" id="IPR051468">
    <property type="entry name" value="Fungal_SecMetab_SDRs"/>
</dbReference>
<dbReference type="CDD" id="cd05325">
    <property type="entry name" value="carb_red_sniffer_like_SDR_c"/>
    <property type="match status" value="1"/>
</dbReference>
<evidence type="ECO:0000313" key="1">
    <source>
        <dbReference type="EMBL" id="KAG5620447.1"/>
    </source>
</evidence>
<sequence length="298" mass="32992">MHFSLAYGKECVLDLGFSNQKMKLDFLTQRAKLYLRRGYTFSTLASAVRWEGGVSMVQGASRGIGLEFVRQLLEKKDKGYVVATCRNPSGATGLLELKNKFPERLDIHPLDLTVESTIEDSAKSIRDKYGSVNLLINASGVLSIPNVLQPETTLSKVQRSSLLLAYDINAVGPILVIKHMWPLLKAGGGSGTDKDFAIIANLSARVGSIGDNALGGWHSYLTKNVSVEFARKKDPIICILLHPGTVDTDLSQPFQRNVPKEKLFTKEFSVQKLLSIMNNTERCDNGKFFAWDGQEIPW</sequence>